<evidence type="ECO:0000259" key="1">
    <source>
        <dbReference type="Pfam" id="PF03848"/>
    </source>
</evidence>
<keyword evidence="3" id="KW-1185">Reference proteome</keyword>
<protein>
    <recommendedName>
        <fullName evidence="1">Tellurite resistance methyltransferase TehB-like domain-containing protein</fullName>
    </recommendedName>
</protein>
<dbReference type="InterPro" id="IPR029063">
    <property type="entry name" value="SAM-dependent_MTases_sf"/>
</dbReference>
<dbReference type="Pfam" id="PF03848">
    <property type="entry name" value="TehB"/>
    <property type="match status" value="1"/>
</dbReference>
<dbReference type="STRING" id="661089.ciss_13280"/>
<proteinExistence type="predicted"/>
<dbReference type="EMBL" id="BDJL01000038">
    <property type="protein sequence ID" value="GAV25395.1"/>
    <property type="molecule type" value="Genomic_DNA"/>
</dbReference>
<comment type="caution">
    <text evidence="2">The sequence shown here is derived from an EMBL/GenBank/DDBJ whole genome shotgun (WGS) entry which is preliminary data.</text>
</comment>
<dbReference type="Proteomes" id="UP000187338">
    <property type="component" value="Unassembled WGS sequence"/>
</dbReference>
<dbReference type="CDD" id="cd02440">
    <property type="entry name" value="AdoMet_MTases"/>
    <property type="match status" value="1"/>
</dbReference>
<gene>
    <name evidence="2" type="ORF">ciss_13280</name>
</gene>
<reference evidence="3" key="1">
    <citation type="submission" date="2016-12" db="EMBL/GenBank/DDBJ databases">
        <title>Draft Genome Sequences od Carboxydothermus pertinax and islandicus, Hydrogenogenic Carboxydotrophic Bacteria.</title>
        <authorList>
            <person name="Fukuyama Y."/>
            <person name="Ohmae K."/>
            <person name="Yoneda Y."/>
            <person name="Yoshida T."/>
            <person name="Sako Y."/>
        </authorList>
    </citation>
    <scope>NUCLEOTIDE SEQUENCE [LARGE SCALE GENOMIC DNA]</scope>
    <source>
        <strain evidence="3">SET</strain>
    </source>
</reference>
<dbReference type="SUPFAM" id="SSF53335">
    <property type="entry name" value="S-adenosyl-L-methionine-dependent methyltransferases"/>
    <property type="match status" value="1"/>
</dbReference>
<dbReference type="RefSeq" id="WP_201787776.1">
    <property type="nucleotide sequence ID" value="NZ_BDJL01000038.1"/>
</dbReference>
<sequence length="142" mass="16497">MLAVDISPAGLKKAQKLALKEKVAITTLEANINELILPEKVDIIYSIGTLQYLKPENRKRQFEHFKAFTREGGLHVLFTFIEHPEVEIAPDWGKNEYLYGREELQSYYQDWIMLDTYEYIFDCNSSGIPHRHAARVIIAKKL</sequence>
<accession>A0A1L8D2H8</accession>
<dbReference type="InterPro" id="IPR015985">
    <property type="entry name" value="TehB-like_dom"/>
</dbReference>
<name>A0A1L8D2H8_9THEO</name>
<evidence type="ECO:0000313" key="3">
    <source>
        <dbReference type="Proteomes" id="UP000187338"/>
    </source>
</evidence>
<organism evidence="2 3">
    <name type="scientific">Carboxydothermus islandicus</name>
    <dbReference type="NCBI Taxonomy" id="661089"/>
    <lineage>
        <taxon>Bacteria</taxon>
        <taxon>Bacillati</taxon>
        <taxon>Bacillota</taxon>
        <taxon>Clostridia</taxon>
        <taxon>Thermoanaerobacterales</taxon>
        <taxon>Thermoanaerobacteraceae</taxon>
        <taxon>Carboxydothermus</taxon>
    </lineage>
</organism>
<feature type="domain" description="Tellurite resistance methyltransferase TehB-like" evidence="1">
    <location>
        <begin position="4"/>
        <end position="118"/>
    </location>
</feature>
<dbReference type="Gene3D" id="3.40.50.150">
    <property type="entry name" value="Vaccinia Virus protein VP39"/>
    <property type="match status" value="1"/>
</dbReference>
<evidence type="ECO:0000313" key="2">
    <source>
        <dbReference type="EMBL" id="GAV25395.1"/>
    </source>
</evidence>
<dbReference type="AlphaFoldDB" id="A0A1L8D2H8"/>